<keyword evidence="15" id="KW-1185">Reference proteome</keyword>
<evidence type="ECO:0000256" key="3">
    <source>
        <dbReference type="ARBA" id="ARBA00022448"/>
    </source>
</evidence>
<feature type="transmembrane region" description="Helical" evidence="11">
    <location>
        <begin position="729"/>
        <end position="753"/>
    </location>
</feature>
<dbReference type="FunFam" id="3.40.50.300:FF:000610">
    <property type="entry name" value="Multidrug resistance-associated ABC transporter"/>
    <property type="match status" value="1"/>
</dbReference>
<dbReference type="InterPro" id="IPR044746">
    <property type="entry name" value="ABCC_6TM_D1"/>
</dbReference>
<dbReference type="InterPro" id="IPR044726">
    <property type="entry name" value="ABCC_6TM_D2"/>
</dbReference>
<evidence type="ECO:0000259" key="12">
    <source>
        <dbReference type="PROSITE" id="PS50893"/>
    </source>
</evidence>
<dbReference type="Pfam" id="PF00664">
    <property type="entry name" value="ABC_membrane"/>
    <property type="match status" value="2"/>
</dbReference>
<dbReference type="GO" id="GO:0016887">
    <property type="term" value="F:ATP hydrolysis activity"/>
    <property type="evidence" value="ECO:0007669"/>
    <property type="project" value="InterPro"/>
</dbReference>
<feature type="transmembrane region" description="Helical" evidence="11">
    <location>
        <begin position="141"/>
        <end position="166"/>
    </location>
</feature>
<evidence type="ECO:0008006" key="16">
    <source>
        <dbReference type="Google" id="ProtNLM"/>
    </source>
</evidence>
<dbReference type="AlphaFoldDB" id="A0A8T1W2X3"/>
<evidence type="ECO:0000256" key="4">
    <source>
        <dbReference type="ARBA" id="ARBA00022692"/>
    </source>
</evidence>
<evidence type="ECO:0000256" key="7">
    <source>
        <dbReference type="ARBA" id="ARBA00022840"/>
    </source>
</evidence>
<dbReference type="FunFam" id="3.40.50.300:FF:000997">
    <property type="entry name" value="Multidrug resistance-associated protein 1"/>
    <property type="match status" value="1"/>
</dbReference>
<dbReference type="GO" id="GO:0005524">
    <property type="term" value="F:ATP binding"/>
    <property type="evidence" value="ECO:0007669"/>
    <property type="project" value="UniProtKB-KW"/>
</dbReference>
<dbReference type="EMBL" id="JAGDFL010000512">
    <property type="protein sequence ID" value="KAG7386463.1"/>
    <property type="molecule type" value="Genomic_DNA"/>
</dbReference>
<keyword evidence="3" id="KW-0813">Transport</keyword>
<evidence type="ECO:0000256" key="1">
    <source>
        <dbReference type="ARBA" id="ARBA00004128"/>
    </source>
</evidence>
<protein>
    <recommendedName>
        <fullName evidence="16">Multidrug resistance-associated protein 1</fullName>
    </recommendedName>
</protein>
<evidence type="ECO:0000256" key="6">
    <source>
        <dbReference type="ARBA" id="ARBA00022741"/>
    </source>
</evidence>
<comment type="subcellular location">
    <subcellularLocation>
        <location evidence="1">Vacuole membrane</location>
        <topology evidence="1">Multi-pass membrane protein</topology>
    </subcellularLocation>
</comment>
<feature type="compositionally biased region" description="Polar residues" evidence="10">
    <location>
        <begin position="1"/>
        <end position="15"/>
    </location>
</feature>
<name>A0A8T1W2X3_9STRA</name>
<keyword evidence="6" id="KW-0547">Nucleotide-binding</keyword>
<evidence type="ECO:0000256" key="8">
    <source>
        <dbReference type="ARBA" id="ARBA00022989"/>
    </source>
</evidence>
<proteinExistence type="inferred from homology"/>
<dbReference type="InterPro" id="IPR011527">
    <property type="entry name" value="ABC1_TM_dom"/>
</dbReference>
<evidence type="ECO:0000256" key="2">
    <source>
        <dbReference type="ARBA" id="ARBA00009726"/>
    </source>
</evidence>
<dbReference type="FunFam" id="1.20.1560.10:FF:000063">
    <property type="entry name" value="Multidrug resistance protein ABC transporter"/>
    <property type="match status" value="1"/>
</dbReference>
<feature type="transmembrane region" description="Helical" evidence="11">
    <location>
        <begin position="799"/>
        <end position="819"/>
    </location>
</feature>
<feature type="transmembrane region" description="Helical" evidence="11">
    <location>
        <begin position="96"/>
        <end position="121"/>
    </location>
</feature>
<organism evidence="14 15">
    <name type="scientific">Phytophthora boehmeriae</name>
    <dbReference type="NCBI Taxonomy" id="109152"/>
    <lineage>
        <taxon>Eukaryota</taxon>
        <taxon>Sar</taxon>
        <taxon>Stramenopiles</taxon>
        <taxon>Oomycota</taxon>
        <taxon>Peronosporomycetes</taxon>
        <taxon>Peronosporales</taxon>
        <taxon>Peronosporaceae</taxon>
        <taxon>Phytophthora</taxon>
    </lineage>
</organism>
<evidence type="ECO:0000313" key="14">
    <source>
        <dbReference type="EMBL" id="KAG7386463.1"/>
    </source>
</evidence>
<dbReference type="Proteomes" id="UP000693981">
    <property type="component" value="Unassembled WGS sequence"/>
</dbReference>
<dbReference type="InterPro" id="IPR003593">
    <property type="entry name" value="AAA+_ATPase"/>
</dbReference>
<dbReference type="InterPro" id="IPR050173">
    <property type="entry name" value="ABC_transporter_C-like"/>
</dbReference>
<dbReference type="InterPro" id="IPR003439">
    <property type="entry name" value="ABC_transporter-like_ATP-bd"/>
</dbReference>
<feature type="transmembrane region" description="Helical" evidence="11">
    <location>
        <begin position="825"/>
        <end position="845"/>
    </location>
</feature>
<dbReference type="SMART" id="SM00382">
    <property type="entry name" value="AAA"/>
    <property type="match status" value="2"/>
</dbReference>
<dbReference type="CDD" id="cd03244">
    <property type="entry name" value="ABCC_MRP_domain2"/>
    <property type="match status" value="1"/>
</dbReference>
<dbReference type="PROSITE" id="PS00211">
    <property type="entry name" value="ABC_TRANSPORTER_1"/>
    <property type="match status" value="1"/>
</dbReference>
<dbReference type="PANTHER" id="PTHR24223">
    <property type="entry name" value="ATP-BINDING CASSETTE SUB-FAMILY C"/>
    <property type="match status" value="1"/>
</dbReference>
<keyword evidence="9 11" id="KW-0472">Membrane</keyword>
<dbReference type="PROSITE" id="PS50893">
    <property type="entry name" value="ABC_TRANSPORTER_2"/>
    <property type="match status" value="2"/>
</dbReference>
<dbReference type="CDD" id="cd03250">
    <property type="entry name" value="ABCC_MRP_domain1"/>
    <property type="match status" value="1"/>
</dbReference>
<gene>
    <name evidence="14" type="ORF">PHYBOEH_008689</name>
</gene>
<evidence type="ECO:0000256" key="10">
    <source>
        <dbReference type="SAM" id="MobiDB-lite"/>
    </source>
</evidence>
<feature type="domain" description="ABC transporter" evidence="12">
    <location>
        <begin position="419"/>
        <end position="642"/>
    </location>
</feature>
<feature type="region of interest" description="Disordered" evidence="10">
    <location>
        <begin position="1"/>
        <end position="31"/>
    </location>
</feature>
<dbReference type="PROSITE" id="PS50929">
    <property type="entry name" value="ABC_TM1F"/>
    <property type="match status" value="2"/>
</dbReference>
<dbReference type="GO" id="GO:0140359">
    <property type="term" value="F:ABC-type transporter activity"/>
    <property type="evidence" value="ECO:0007669"/>
    <property type="project" value="InterPro"/>
</dbReference>
<evidence type="ECO:0000256" key="5">
    <source>
        <dbReference type="ARBA" id="ARBA00022737"/>
    </source>
</evidence>
<keyword evidence="4 11" id="KW-0812">Transmembrane</keyword>
<keyword evidence="7" id="KW-0067">ATP-binding</keyword>
<keyword evidence="5" id="KW-0677">Repeat</keyword>
<dbReference type="GO" id="GO:0005774">
    <property type="term" value="C:vacuolar membrane"/>
    <property type="evidence" value="ECO:0007669"/>
    <property type="project" value="UniProtKB-SubCell"/>
</dbReference>
<comment type="caution">
    <text evidence="14">The sequence shown here is derived from an EMBL/GenBank/DDBJ whole genome shotgun (WGS) entry which is preliminary data.</text>
</comment>
<dbReference type="OrthoDB" id="201048at2759"/>
<dbReference type="InterPro" id="IPR017871">
    <property type="entry name" value="ABC_transporter-like_CS"/>
</dbReference>
<keyword evidence="8 11" id="KW-1133">Transmembrane helix</keyword>
<sequence length="1251" mass="137625">MTSPLNKAEQQTPLYSTFDKESQESNAPTRQSSSWTSRLLFSFATPLMQVGATRQLTDDDLWALEPANQTATAFAAFSRHYEASDRSLFRAVARSYGFKLALCGLASALSAACQLFAPVVLHHVIEAFAAPKTDLRGLSVWLGLFFLSRLVNALVSAHVTFFLDVLGLRLSAAIKALLFQKTLQLDAANKAKFSSDSVDISNLFTTDTFCVARMAPFVNSVWILPIQIGVVAYMLYWVIGVAAFAGLGVIAVSAGAGAVVGKLSNDRFRQMMQQGDGRMKAVKEVFGAIQVVKLNAWEDKFAKRIADRRETEMSALWSFLLSCSLEELVVWASPLLVSIVSMAMYSVVLGRPLTAAKIFTALALFNALRAPLQELPTVIQACLHFKVSLDRIAEYLSQSDHNAANVLRENPALVQDVAIAVENGSFGWDSATPILTNVNLQVKIGDLVVVQGAVGAGKSLLCSALLGEMQKLDGKVFVRGKVAYYSQQPWIQNMTIRDNILFGQNFDNERYHQVLDACELLPDLAQFPSGDKTEIGEKGVNLSGGQKARVSLARACYSDADVFIFDSPLAAVDAVVQSEIFSKCICELLEDKTIVLVTHSPEVIQSPAGNYSVVVEKGSVQGSRWDYDRRRSSYARHQPAENVKAAVKNELQCESGQFVEDEVRREGRVTSEVFWVYFKALGGTKLCALVLVSQLLWQTLQIGSDLWLSHWTAEGEAIDQDQTRRNMTVYALLGGCGALMVLVRSVCIVFVGLGGARHLFNAMTDALLRAPMKFFDTNPIGRIVNRYGMDIGSIDFRMPLVYGGFLADVFLAICQLATAAYMVNFLGVLVLPLAWVYIKIANFYLSSSSEITRLQRIKSSPVLSFIGQCEQGAAVIRAFGPDCVSRMAIEMWQRIDENNQIAYIKIVTEVWYVVRIQLIGCGVVVGIVSALVYLRAFLSPGLVGLAFTYALNVDGGLANIVRQWSYVELIMVSPERVMEYASIEPEGISKPIALEPATEWPKQGVIQFENVVFAYKEGGDPVLKNISFATKHNEKIGIVGRTGAGKSSLTMALFRINELVSGQINIDGADISLLPLRTLRSRMSIIPQSPVLFKGTLRAYIDPFDEFTDTDIWSAFDKVDMKAKIGALENQLSFELSENGENFSVGERQMLCMARALLNRSRIVVMDEATASIDHATEQKLQEMFTRDFQDATVLTIAHRLATVLDSDRILVLSEGEVVEFDTPQNLVKDVNGVFYGLATEGDCLEKLLGV</sequence>
<dbReference type="CDD" id="cd18579">
    <property type="entry name" value="ABC_6TM_ABCC_D1"/>
    <property type="match status" value="1"/>
</dbReference>
<accession>A0A8T1W2X3</accession>
<feature type="transmembrane region" description="Helical" evidence="11">
    <location>
        <begin position="221"/>
        <end position="239"/>
    </location>
</feature>
<dbReference type="CDD" id="cd18580">
    <property type="entry name" value="ABC_6TM_ABCC_D2"/>
    <property type="match status" value="1"/>
</dbReference>
<feature type="transmembrane region" description="Helical" evidence="11">
    <location>
        <begin position="245"/>
        <end position="263"/>
    </location>
</feature>
<evidence type="ECO:0000313" key="15">
    <source>
        <dbReference type="Proteomes" id="UP000693981"/>
    </source>
</evidence>
<dbReference type="PANTHER" id="PTHR24223:SF443">
    <property type="entry name" value="MULTIDRUG-RESISTANCE LIKE PROTEIN 1, ISOFORM I"/>
    <property type="match status" value="1"/>
</dbReference>
<feature type="domain" description="ABC transmembrane type-1" evidence="13">
    <location>
        <begin position="688"/>
        <end position="969"/>
    </location>
</feature>
<feature type="domain" description="ABC transmembrane type-1" evidence="13">
    <location>
        <begin position="101"/>
        <end position="381"/>
    </location>
</feature>
<reference evidence="14" key="1">
    <citation type="submission" date="2021-02" db="EMBL/GenBank/DDBJ databases">
        <authorList>
            <person name="Palmer J.M."/>
        </authorList>
    </citation>
    <scope>NUCLEOTIDE SEQUENCE</scope>
    <source>
        <strain evidence="14">SCRP23</strain>
    </source>
</reference>
<evidence type="ECO:0000259" key="13">
    <source>
        <dbReference type="PROSITE" id="PS50929"/>
    </source>
</evidence>
<feature type="domain" description="ABC transporter" evidence="12">
    <location>
        <begin position="1006"/>
        <end position="1240"/>
    </location>
</feature>
<feature type="transmembrane region" description="Helical" evidence="11">
    <location>
        <begin position="912"/>
        <end position="936"/>
    </location>
</feature>
<dbReference type="FunFam" id="1.20.1560.10:FF:000006">
    <property type="entry name" value="ATP-binding cassette, sub-family C (CFTR/MRP), member 9"/>
    <property type="match status" value="1"/>
</dbReference>
<evidence type="ECO:0000256" key="9">
    <source>
        <dbReference type="ARBA" id="ARBA00023136"/>
    </source>
</evidence>
<dbReference type="Pfam" id="PF00005">
    <property type="entry name" value="ABC_tran"/>
    <property type="match status" value="2"/>
</dbReference>
<evidence type="ECO:0000256" key="11">
    <source>
        <dbReference type="SAM" id="Phobius"/>
    </source>
</evidence>
<comment type="similarity">
    <text evidence="2">Belongs to the ABC transporter superfamily. ABCC family. Conjugate transporter (TC 3.A.1.208) subfamily.</text>
</comment>